<keyword evidence="1" id="KW-0175">Coiled coil</keyword>
<protein>
    <submittedName>
        <fullName evidence="3">Uncharacterized protein</fullName>
    </submittedName>
</protein>
<feature type="coiled-coil region" evidence="1">
    <location>
        <begin position="3"/>
        <end position="30"/>
    </location>
</feature>
<organism evidence="3">
    <name type="scientific">viral metagenome</name>
    <dbReference type="NCBI Taxonomy" id="1070528"/>
    <lineage>
        <taxon>unclassified sequences</taxon>
        <taxon>metagenomes</taxon>
        <taxon>organismal metagenomes</taxon>
    </lineage>
</organism>
<reference evidence="3" key="1">
    <citation type="journal article" date="2020" name="Nature">
        <title>Giant virus diversity and host interactions through global metagenomics.</title>
        <authorList>
            <person name="Schulz F."/>
            <person name="Roux S."/>
            <person name="Paez-Espino D."/>
            <person name="Jungbluth S."/>
            <person name="Walsh D.A."/>
            <person name="Denef V.J."/>
            <person name="McMahon K.D."/>
            <person name="Konstantinidis K.T."/>
            <person name="Eloe-Fadrosh E.A."/>
            <person name="Kyrpides N.C."/>
            <person name="Woyke T."/>
        </authorList>
    </citation>
    <scope>NUCLEOTIDE SEQUENCE</scope>
    <source>
        <strain evidence="3">GVMAG-M-3300025699-48</strain>
    </source>
</reference>
<proteinExistence type="predicted"/>
<dbReference type="AlphaFoldDB" id="A0A6C0J0V3"/>
<sequence>MPSKEQKKINKREENEINRELEQLKIMEEKAWEEGTDKRSMLKKQQKDAKIAEKLRVKNERQEQLEEEK</sequence>
<name>A0A6C0J0V3_9ZZZZ</name>
<dbReference type="EMBL" id="MN740306">
    <property type="protein sequence ID" value="QHT99284.1"/>
    <property type="molecule type" value="Genomic_DNA"/>
</dbReference>
<evidence type="ECO:0000256" key="1">
    <source>
        <dbReference type="SAM" id="Coils"/>
    </source>
</evidence>
<feature type="region of interest" description="Disordered" evidence="2">
    <location>
        <begin position="34"/>
        <end position="69"/>
    </location>
</feature>
<evidence type="ECO:0000313" key="3">
    <source>
        <dbReference type="EMBL" id="QHT99284.1"/>
    </source>
</evidence>
<accession>A0A6C0J0V3</accession>
<evidence type="ECO:0000256" key="2">
    <source>
        <dbReference type="SAM" id="MobiDB-lite"/>
    </source>
</evidence>